<accession>A0ABW4NRJ0</accession>
<organism evidence="8 9">
    <name type="scientific">Carnobacterium antarcticum</name>
    <dbReference type="NCBI Taxonomy" id="2126436"/>
    <lineage>
        <taxon>Bacteria</taxon>
        <taxon>Bacillati</taxon>
        <taxon>Bacillota</taxon>
        <taxon>Bacilli</taxon>
        <taxon>Lactobacillales</taxon>
        <taxon>Carnobacteriaceae</taxon>
        <taxon>Carnobacterium</taxon>
    </lineage>
</organism>
<dbReference type="InterPro" id="IPR040449">
    <property type="entry name" value="Peptidase_S66_N"/>
</dbReference>
<name>A0ABW4NRJ0_9LACT</name>
<dbReference type="Gene3D" id="3.50.30.60">
    <property type="entry name" value="LD-carboxypeptidase A C-terminal domain-like"/>
    <property type="match status" value="1"/>
</dbReference>
<dbReference type="SUPFAM" id="SSF141986">
    <property type="entry name" value="LD-carboxypeptidase A C-terminal domain-like"/>
    <property type="match status" value="1"/>
</dbReference>
<dbReference type="RefSeq" id="WP_058918594.1">
    <property type="nucleotide sequence ID" value="NZ_JBHSQC010000008.1"/>
</dbReference>
<keyword evidence="3" id="KW-0645">Protease</keyword>
<keyword evidence="2" id="KW-0121">Carboxypeptidase</keyword>
<proteinExistence type="inferred from homology"/>
<evidence type="ECO:0000256" key="1">
    <source>
        <dbReference type="ARBA" id="ARBA00010233"/>
    </source>
</evidence>
<dbReference type="PIRSF" id="PIRSF028757">
    <property type="entry name" value="LD-carboxypeptidase"/>
    <property type="match status" value="1"/>
</dbReference>
<evidence type="ECO:0000313" key="9">
    <source>
        <dbReference type="Proteomes" id="UP001597285"/>
    </source>
</evidence>
<evidence type="ECO:0000259" key="6">
    <source>
        <dbReference type="Pfam" id="PF02016"/>
    </source>
</evidence>
<evidence type="ECO:0000256" key="5">
    <source>
        <dbReference type="ARBA" id="ARBA00022825"/>
    </source>
</evidence>
<reference evidence="9" key="1">
    <citation type="journal article" date="2019" name="Int. J. Syst. Evol. Microbiol.">
        <title>The Global Catalogue of Microorganisms (GCM) 10K type strain sequencing project: providing services to taxonomists for standard genome sequencing and annotation.</title>
        <authorList>
            <consortium name="The Broad Institute Genomics Platform"/>
            <consortium name="The Broad Institute Genome Sequencing Center for Infectious Disease"/>
            <person name="Wu L."/>
            <person name="Ma J."/>
        </authorList>
    </citation>
    <scope>NUCLEOTIDE SEQUENCE [LARGE SCALE GENOMIC DNA]</scope>
    <source>
        <strain evidence="9">KCTC 42143</strain>
    </source>
</reference>
<comment type="similarity">
    <text evidence="1">Belongs to the peptidase S66 family.</text>
</comment>
<evidence type="ECO:0000256" key="3">
    <source>
        <dbReference type="ARBA" id="ARBA00022670"/>
    </source>
</evidence>
<sequence>MLKKGEEIGLICCSNGKPPKEKAHIKQLVYLLEQQYDLNVCLASTIYQKKNTVFSGTPQERGEALMLFYTDPSIKMIFDLSGGDVANEILPYLDYEAINKANKPFVGYSDLTVILNAIYAQTSCIGYNYQVLHLLEVEKQQEHSRKTFIEPVSLIAFHYCWLTSPIPVTGIAVGGNIRFFLKLAGTPYWPEITNKILFLEANGGKIEKIAAYFAQLDQTGAFKNCGAILLGQFTTIQAEKQTEQLDELIRFYAEQYAKPVLKTEQIGHSTDSLPFPIGKELSFV</sequence>
<dbReference type="Pfam" id="PF17676">
    <property type="entry name" value="Peptidase_S66C"/>
    <property type="match status" value="1"/>
</dbReference>
<dbReference type="InterPro" id="IPR029062">
    <property type="entry name" value="Class_I_gatase-like"/>
</dbReference>
<dbReference type="Pfam" id="PF02016">
    <property type="entry name" value="Peptidase_S66"/>
    <property type="match status" value="1"/>
</dbReference>
<keyword evidence="4" id="KW-0378">Hydrolase</keyword>
<keyword evidence="5" id="KW-0720">Serine protease</keyword>
<dbReference type="Proteomes" id="UP001597285">
    <property type="component" value="Unassembled WGS sequence"/>
</dbReference>
<dbReference type="InterPro" id="IPR027478">
    <property type="entry name" value="LdcA_N"/>
</dbReference>
<protein>
    <submittedName>
        <fullName evidence="8">LD-carboxypeptidase</fullName>
    </submittedName>
</protein>
<dbReference type="SUPFAM" id="SSF52317">
    <property type="entry name" value="Class I glutamine amidotransferase-like"/>
    <property type="match status" value="1"/>
</dbReference>
<dbReference type="Gene3D" id="3.40.50.10740">
    <property type="entry name" value="Class I glutamine amidotransferase-like"/>
    <property type="match status" value="1"/>
</dbReference>
<dbReference type="PANTHER" id="PTHR30237:SF2">
    <property type="entry name" value="MUREIN TETRAPEPTIDE CARBOXYPEPTIDASE"/>
    <property type="match status" value="1"/>
</dbReference>
<dbReference type="InterPro" id="IPR027461">
    <property type="entry name" value="Carboxypeptidase_A_C_sf"/>
</dbReference>
<evidence type="ECO:0000256" key="4">
    <source>
        <dbReference type="ARBA" id="ARBA00022801"/>
    </source>
</evidence>
<dbReference type="InterPro" id="IPR003507">
    <property type="entry name" value="S66_fam"/>
</dbReference>
<evidence type="ECO:0000313" key="8">
    <source>
        <dbReference type="EMBL" id="MFD1800401.1"/>
    </source>
</evidence>
<evidence type="ECO:0000259" key="7">
    <source>
        <dbReference type="Pfam" id="PF17676"/>
    </source>
</evidence>
<evidence type="ECO:0000256" key="2">
    <source>
        <dbReference type="ARBA" id="ARBA00022645"/>
    </source>
</evidence>
<keyword evidence="9" id="KW-1185">Reference proteome</keyword>
<dbReference type="PANTHER" id="PTHR30237">
    <property type="entry name" value="MURAMOYLTETRAPEPTIDE CARBOXYPEPTIDASE"/>
    <property type="match status" value="1"/>
</dbReference>
<dbReference type="InterPro" id="IPR040921">
    <property type="entry name" value="Peptidase_S66C"/>
</dbReference>
<feature type="domain" description="LD-carboxypeptidase N-terminal" evidence="6">
    <location>
        <begin position="8"/>
        <end position="125"/>
    </location>
</feature>
<gene>
    <name evidence="8" type="ORF">ACFSBK_11135</name>
</gene>
<feature type="domain" description="LD-carboxypeptidase C-terminal" evidence="7">
    <location>
        <begin position="169"/>
        <end position="281"/>
    </location>
</feature>
<comment type="caution">
    <text evidence="8">The sequence shown here is derived from an EMBL/GenBank/DDBJ whole genome shotgun (WGS) entry which is preliminary data.</text>
</comment>
<dbReference type="EMBL" id="JBHUFF010000020">
    <property type="protein sequence ID" value="MFD1800401.1"/>
    <property type="molecule type" value="Genomic_DNA"/>
</dbReference>